<dbReference type="Pfam" id="PF13202">
    <property type="entry name" value="EF-hand_5"/>
    <property type="match status" value="2"/>
</dbReference>
<name>A0A0A0ERQ7_9GAMM</name>
<dbReference type="Proteomes" id="UP000030017">
    <property type="component" value="Unassembled WGS sequence"/>
</dbReference>
<dbReference type="PROSITE" id="PS00018">
    <property type="entry name" value="EF_HAND_1"/>
    <property type="match status" value="1"/>
</dbReference>
<reference evidence="3 4" key="1">
    <citation type="submission" date="2013-08" db="EMBL/GenBank/DDBJ databases">
        <title>Genome sequencing of Lysobacter.</title>
        <authorList>
            <person name="Zhang S."/>
            <person name="Wang G."/>
        </authorList>
    </citation>
    <scope>NUCLEOTIDE SEQUENCE [LARGE SCALE GENOMIC DNA]</scope>
    <source>
        <strain evidence="3 4">Ko07</strain>
    </source>
</reference>
<feature type="domain" description="EF-hand" evidence="2">
    <location>
        <begin position="79"/>
        <end position="95"/>
    </location>
</feature>
<keyword evidence="4" id="KW-1185">Reference proteome</keyword>
<protein>
    <recommendedName>
        <fullName evidence="2">EF-hand domain-containing protein</fullName>
    </recommendedName>
</protein>
<evidence type="ECO:0000256" key="1">
    <source>
        <dbReference type="SAM" id="MobiDB-lite"/>
    </source>
</evidence>
<feature type="compositionally biased region" description="Low complexity" evidence="1">
    <location>
        <begin position="10"/>
        <end position="19"/>
    </location>
</feature>
<sequence length="113" mass="12443">MAVTGVAWSAPPAAAATAAQDRTSRQLEVMEQEVSPPPVNPTDIDRDNPDNPWSALDTDGDGRISREEGDVDPDFSANFDMVDTDRDGYINRTEMDARDAVEDTPEPEEQDEY</sequence>
<dbReference type="AlphaFoldDB" id="A0A0A0ERQ7"/>
<feature type="compositionally biased region" description="Basic and acidic residues" evidence="1">
    <location>
        <begin position="83"/>
        <end position="101"/>
    </location>
</feature>
<dbReference type="InterPro" id="IPR011992">
    <property type="entry name" value="EF-hand-dom_pair"/>
</dbReference>
<dbReference type="STRING" id="1122185.N792_01195"/>
<accession>A0A0A0ERQ7</accession>
<organism evidence="3 4">
    <name type="scientific">Lysobacter concretionis Ko07 = DSM 16239</name>
    <dbReference type="NCBI Taxonomy" id="1122185"/>
    <lineage>
        <taxon>Bacteria</taxon>
        <taxon>Pseudomonadati</taxon>
        <taxon>Pseudomonadota</taxon>
        <taxon>Gammaproteobacteria</taxon>
        <taxon>Lysobacterales</taxon>
        <taxon>Lysobacteraceae</taxon>
        <taxon>Novilysobacter</taxon>
    </lineage>
</organism>
<evidence type="ECO:0000259" key="2">
    <source>
        <dbReference type="Pfam" id="PF13202"/>
    </source>
</evidence>
<feature type="region of interest" description="Disordered" evidence="1">
    <location>
        <begin position="1"/>
        <end position="113"/>
    </location>
</feature>
<dbReference type="eggNOG" id="COG5126">
    <property type="taxonomic scope" value="Bacteria"/>
</dbReference>
<comment type="caution">
    <text evidence="3">The sequence shown here is derived from an EMBL/GenBank/DDBJ whole genome shotgun (WGS) entry which is preliminary data.</text>
</comment>
<evidence type="ECO:0000313" key="3">
    <source>
        <dbReference type="EMBL" id="KGM52880.1"/>
    </source>
</evidence>
<dbReference type="InterPro" id="IPR002048">
    <property type="entry name" value="EF_hand_dom"/>
</dbReference>
<dbReference type="Gene3D" id="1.10.238.10">
    <property type="entry name" value="EF-hand"/>
    <property type="match status" value="1"/>
</dbReference>
<dbReference type="SUPFAM" id="SSF47473">
    <property type="entry name" value="EF-hand"/>
    <property type="match status" value="1"/>
</dbReference>
<dbReference type="EMBL" id="AVPS01000001">
    <property type="protein sequence ID" value="KGM52880.1"/>
    <property type="molecule type" value="Genomic_DNA"/>
</dbReference>
<proteinExistence type="predicted"/>
<evidence type="ECO:0000313" key="4">
    <source>
        <dbReference type="Proteomes" id="UP000030017"/>
    </source>
</evidence>
<gene>
    <name evidence="3" type="ORF">N792_01195</name>
</gene>
<dbReference type="GO" id="GO:0005509">
    <property type="term" value="F:calcium ion binding"/>
    <property type="evidence" value="ECO:0007669"/>
    <property type="project" value="InterPro"/>
</dbReference>
<feature type="domain" description="EF-hand" evidence="2">
    <location>
        <begin position="55"/>
        <end position="68"/>
    </location>
</feature>
<dbReference type="InterPro" id="IPR018247">
    <property type="entry name" value="EF_Hand_1_Ca_BS"/>
</dbReference>
<dbReference type="RefSeq" id="WP_036191693.1">
    <property type="nucleotide sequence ID" value="NZ_AVPS01000001.1"/>
</dbReference>
<feature type="compositionally biased region" description="Acidic residues" evidence="1">
    <location>
        <begin position="102"/>
        <end position="113"/>
    </location>
</feature>